<protein>
    <submittedName>
        <fullName evidence="6">MAPEG family protein</fullName>
    </submittedName>
</protein>
<dbReference type="InterPro" id="IPR001129">
    <property type="entry name" value="Membr-assoc_MAPEG"/>
</dbReference>
<keyword evidence="4 5" id="KW-0472">Membrane</keyword>
<dbReference type="EMBL" id="WTYO01000004">
    <property type="protein sequence ID" value="MXO69090.1"/>
    <property type="molecule type" value="Genomic_DNA"/>
</dbReference>
<organism evidence="6 7">
    <name type="scientific">Pelagerythrobacter marinus</name>
    <dbReference type="NCBI Taxonomy" id="538382"/>
    <lineage>
        <taxon>Bacteria</taxon>
        <taxon>Pseudomonadati</taxon>
        <taxon>Pseudomonadota</taxon>
        <taxon>Alphaproteobacteria</taxon>
        <taxon>Sphingomonadales</taxon>
        <taxon>Erythrobacteraceae</taxon>
        <taxon>Pelagerythrobacter</taxon>
    </lineage>
</organism>
<keyword evidence="7" id="KW-1185">Reference proteome</keyword>
<evidence type="ECO:0000256" key="3">
    <source>
        <dbReference type="ARBA" id="ARBA00022989"/>
    </source>
</evidence>
<accession>A0ABW9UZ61</accession>
<dbReference type="RefSeq" id="WP_160733722.1">
    <property type="nucleotide sequence ID" value="NZ_WTYO01000004.1"/>
</dbReference>
<evidence type="ECO:0000256" key="4">
    <source>
        <dbReference type="ARBA" id="ARBA00023136"/>
    </source>
</evidence>
<comment type="subcellular location">
    <subcellularLocation>
        <location evidence="1">Membrane</location>
    </subcellularLocation>
</comment>
<dbReference type="Pfam" id="PF01124">
    <property type="entry name" value="MAPEG"/>
    <property type="match status" value="1"/>
</dbReference>
<dbReference type="InterPro" id="IPR023352">
    <property type="entry name" value="MAPEG-like_dom_sf"/>
</dbReference>
<evidence type="ECO:0000313" key="7">
    <source>
        <dbReference type="Proteomes" id="UP000444401"/>
    </source>
</evidence>
<sequence length="130" mass="13471">MILPVTLSAVAAAVIVNIWLGLRVAALRRAFKVSIGDGGNEPLSRRMRAQLNFAENVPITLLLIAVLEIAGIGGGWLAYVAGAFILARVAHGFGMDGGKAQAGRVVGVLVTIAVQLLLAGVAVGVMLRQF</sequence>
<dbReference type="PANTHER" id="PTHR35814">
    <property type="match status" value="1"/>
</dbReference>
<dbReference type="PANTHER" id="PTHR35814:SF1">
    <property type="entry name" value="GLUTATHIONE S-TRANSFERASE-RELATED"/>
    <property type="match status" value="1"/>
</dbReference>
<feature type="transmembrane region" description="Helical" evidence="5">
    <location>
        <begin position="6"/>
        <end position="26"/>
    </location>
</feature>
<keyword evidence="3 5" id="KW-1133">Transmembrane helix</keyword>
<evidence type="ECO:0000313" key="6">
    <source>
        <dbReference type="EMBL" id="MXO69090.1"/>
    </source>
</evidence>
<proteinExistence type="predicted"/>
<gene>
    <name evidence="6" type="ORF">GRI72_09655</name>
</gene>
<keyword evidence="2 5" id="KW-0812">Transmembrane</keyword>
<feature type="transmembrane region" description="Helical" evidence="5">
    <location>
        <begin position="105"/>
        <end position="127"/>
    </location>
</feature>
<dbReference type="Gene3D" id="1.20.120.550">
    <property type="entry name" value="Membrane associated eicosanoid/glutathione metabolism-like domain"/>
    <property type="match status" value="1"/>
</dbReference>
<name>A0ABW9UZ61_9SPHN</name>
<dbReference type="SUPFAM" id="SSF161084">
    <property type="entry name" value="MAPEG domain-like"/>
    <property type="match status" value="1"/>
</dbReference>
<comment type="caution">
    <text evidence="6">The sequence shown here is derived from an EMBL/GenBank/DDBJ whole genome shotgun (WGS) entry which is preliminary data.</text>
</comment>
<evidence type="ECO:0000256" key="1">
    <source>
        <dbReference type="ARBA" id="ARBA00004370"/>
    </source>
</evidence>
<evidence type="ECO:0000256" key="2">
    <source>
        <dbReference type="ARBA" id="ARBA00022692"/>
    </source>
</evidence>
<dbReference type="Proteomes" id="UP000444401">
    <property type="component" value="Unassembled WGS sequence"/>
</dbReference>
<evidence type="ECO:0000256" key="5">
    <source>
        <dbReference type="SAM" id="Phobius"/>
    </source>
</evidence>
<reference evidence="6 7" key="1">
    <citation type="submission" date="2019-12" db="EMBL/GenBank/DDBJ databases">
        <title>Genomic-based taxomic classification of the family Erythrobacteraceae.</title>
        <authorList>
            <person name="Xu L."/>
        </authorList>
    </citation>
    <scope>NUCLEOTIDE SEQUENCE [LARGE SCALE GENOMIC DNA]</scope>
    <source>
        <strain evidence="6 7">H32</strain>
    </source>
</reference>